<organism evidence="1 2">
    <name type="scientific">Araneus ventricosus</name>
    <name type="common">Orbweaver spider</name>
    <name type="synonym">Epeira ventricosa</name>
    <dbReference type="NCBI Taxonomy" id="182803"/>
    <lineage>
        <taxon>Eukaryota</taxon>
        <taxon>Metazoa</taxon>
        <taxon>Ecdysozoa</taxon>
        <taxon>Arthropoda</taxon>
        <taxon>Chelicerata</taxon>
        <taxon>Arachnida</taxon>
        <taxon>Araneae</taxon>
        <taxon>Araneomorphae</taxon>
        <taxon>Entelegynae</taxon>
        <taxon>Araneoidea</taxon>
        <taxon>Araneidae</taxon>
        <taxon>Araneus</taxon>
    </lineage>
</organism>
<dbReference type="Proteomes" id="UP000499080">
    <property type="component" value="Unassembled WGS sequence"/>
</dbReference>
<feature type="non-terminal residue" evidence="1">
    <location>
        <position position="137"/>
    </location>
</feature>
<comment type="caution">
    <text evidence="1">The sequence shown here is derived from an EMBL/GenBank/DDBJ whole genome shotgun (WGS) entry which is preliminary data.</text>
</comment>
<proteinExistence type="predicted"/>
<gene>
    <name evidence="1" type="ORF">AVEN_181401_1</name>
</gene>
<sequence length="137" mass="15296">MLDSVGGANGVHFQRCQIFHAHLQLLRIFEQPDPHLSQLESHKQDSSDVPIKSNRGSINWEIGVAKGLVHHTQSIAPQKWHSSISLNAGPTCLTLLVETKSLPVEPVPDKCSLLIEQFEENLVPDKCSLLIEQFEEN</sequence>
<protein>
    <submittedName>
        <fullName evidence="1">Uncharacterized protein</fullName>
    </submittedName>
</protein>
<dbReference type="AlphaFoldDB" id="A0A4Y2LBJ0"/>
<reference evidence="1 2" key="1">
    <citation type="journal article" date="2019" name="Sci. Rep.">
        <title>Orb-weaving spider Araneus ventricosus genome elucidates the spidroin gene catalogue.</title>
        <authorList>
            <person name="Kono N."/>
            <person name="Nakamura H."/>
            <person name="Ohtoshi R."/>
            <person name="Moran D.A.P."/>
            <person name="Shinohara A."/>
            <person name="Yoshida Y."/>
            <person name="Fujiwara M."/>
            <person name="Mori M."/>
            <person name="Tomita M."/>
            <person name="Arakawa K."/>
        </authorList>
    </citation>
    <scope>NUCLEOTIDE SEQUENCE [LARGE SCALE GENOMIC DNA]</scope>
</reference>
<keyword evidence="2" id="KW-1185">Reference proteome</keyword>
<accession>A0A4Y2LBJ0</accession>
<dbReference type="EMBL" id="BGPR01005615">
    <property type="protein sequence ID" value="GBN11844.1"/>
    <property type="molecule type" value="Genomic_DNA"/>
</dbReference>
<name>A0A4Y2LBJ0_ARAVE</name>
<evidence type="ECO:0000313" key="2">
    <source>
        <dbReference type="Proteomes" id="UP000499080"/>
    </source>
</evidence>
<evidence type="ECO:0000313" key="1">
    <source>
        <dbReference type="EMBL" id="GBN11844.1"/>
    </source>
</evidence>